<organism evidence="11 12">
    <name type="scientific">Nicotiana attenuata</name>
    <name type="common">Coyote tobacco</name>
    <dbReference type="NCBI Taxonomy" id="49451"/>
    <lineage>
        <taxon>Eukaryota</taxon>
        <taxon>Viridiplantae</taxon>
        <taxon>Streptophyta</taxon>
        <taxon>Embryophyta</taxon>
        <taxon>Tracheophyta</taxon>
        <taxon>Spermatophyta</taxon>
        <taxon>Magnoliopsida</taxon>
        <taxon>eudicotyledons</taxon>
        <taxon>Gunneridae</taxon>
        <taxon>Pentapetalae</taxon>
        <taxon>asterids</taxon>
        <taxon>lamiids</taxon>
        <taxon>Solanales</taxon>
        <taxon>Solanaceae</taxon>
        <taxon>Nicotianoideae</taxon>
        <taxon>Nicotianeae</taxon>
        <taxon>Nicotiana</taxon>
    </lineage>
</organism>
<keyword evidence="12" id="KW-1185">Reference proteome</keyword>
<dbReference type="Pfam" id="PF26138">
    <property type="entry name" value="DUF8040"/>
    <property type="match status" value="1"/>
</dbReference>
<keyword evidence="4" id="KW-0540">Nuclease</keyword>
<name>A0A314L7T6_NICAT</name>
<feature type="domain" description="DDE Tnp4" evidence="9">
    <location>
        <begin position="384"/>
        <end position="481"/>
    </location>
</feature>
<keyword evidence="7" id="KW-0539">Nucleus</keyword>
<dbReference type="InterPro" id="IPR027806">
    <property type="entry name" value="HARBI1_dom"/>
</dbReference>
<evidence type="ECO:0000256" key="3">
    <source>
        <dbReference type="ARBA" id="ARBA00006958"/>
    </source>
</evidence>
<accession>A0A314L7T6</accession>
<evidence type="ECO:0000259" key="10">
    <source>
        <dbReference type="Pfam" id="PF26138"/>
    </source>
</evidence>
<evidence type="ECO:0000256" key="8">
    <source>
        <dbReference type="SAM" id="MobiDB-lite"/>
    </source>
</evidence>
<dbReference type="Proteomes" id="UP000187609">
    <property type="component" value="Unassembled WGS sequence"/>
</dbReference>
<comment type="cofactor">
    <cofactor evidence="1">
        <name>a divalent metal cation</name>
        <dbReference type="ChEBI" id="CHEBI:60240"/>
    </cofactor>
</comment>
<feature type="compositionally biased region" description="Acidic residues" evidence="8">
    <location>
        <begin position="51"/>
        <end position="75"/>
    </location>
</feature>
<evidence type="ECO:0000256" key="1">
    <source>
        <dbReference type="ARBA" id="ARBA00001968"/>
    </source>
</evidence>
<dbReference type="GO" id="GO:0016787">
    <property type="term" value="F:hydrolase activity"/>
    <property type="evidence" value="ECO:0007669"/>
    <property type="project" value="UniProtKB-KW"/>
</dbReference>
<evidence type="ECO:0000256" key="6">
    <source>
        <dbReference type="ARBA" id="ARBA00022801"/>
    </source>
</evidence>
<dbReference type="Gramene" id="OIT37177">
    <property type="protein sequence ID" value="OIT37177"/>
    <property type="gene ID" value="A4A49_03695"/>
</dbReference>
<evidence type="ECO:0000256" key="4">
    <source>
        <dbReference type="ARBA" id="ARBA00022722"/>
    </source>
</evidence>
<protein>
    <submittedName>
        <fullName evidence="11">Uncharacterized protein</fullName>
    </submittedName>
</protein>
<dbReference type="Pfam" id="PF13359">
    <property type="entry name" value="DDE_Tnp_4"/>
    <property type="match status" value="1"/>
</dbReference>
<dbReference type="EMBL" id="MJEQ01000341">
    <property type="protein sequence ID" value="OIT37177.1"/>
    <property type="molecule type" value="Genomic_DNA"/>
</dbReference>
<dbReference type="InterPro" id="IPR045249">
    <property type="entry name" value="HARBI1-like"/>
</dbReference>
<feature type="domain" description="DUF8040" evidence="10">
    <location>
        <begin position="251"/>
        <end position="345"/>
    </location>
</feature>
<evidence type="ECO:0000259" key="9">
    <source>
        <dbReference type="Pfam" id="PF13359"/>
    </source>
</evidence>
<reference evidence="11" key="1">
    <citation type="submission" date="2016-11" db="EMBL/GenBank/DDBJ databases">
        <title>The genome of Nicotiana attenuata.</title>
        <authorList>
            <person name="Xu S."/>
            <person name="Brockmoeller T."/>
            <person name="Gaquerel E."/>
            <person name="Navarro A."/>
            <person name="Kuhl H."/>
            <person name="Gase K."/>
            <person name="Ling Z."/>
            <person name="Zhou W."/>
            <person name="Kreitzer C."/>
            <person name="Stanke M."/>
            <person name="Tang H."/>
            <person name="Lyons E."/>
            <person name="Pandey P."/>
            <person name="Pandey S.P."/>
            <person name="Timmermann B."/>
            <person name="Baldwin I.T."/>
        </authorList>
    </citation>
    <scope>NUCLEOTIDE SEQUENCE [LARGE SCALE GENOMIC DNA]</scope>
    <source>
        <strain evidence="11">UT</strain>
    </source>
</reference>
<evidence type="ECO:0000313" key="11">
    <source>
        <dbReference type="EMBL" id="OIT37177.1"/>
    </source>
</evidence>
<keyword evidence="5" id="KW-0479">Metal-binding</keyword>
<feature type="region of interest" description="Disordered" evidence="8">
    <location>
        <begin position="45"/>
        <end position="122"/>
    </location>
</feature>
<evidence type="ECO:0000256" key="7">
    <source>
        <dbReference type="ARBA" id="ARBA00023242"/>
    </source>
</evidence>
<dbReference type="PANTHER" id="PTHR22930">
    <property type="match status" value="1"/>
</dbReference>
<dbReference type="GO" id="GO:0005634">
    <property type="term" value="C:nucleus"/>
    <property type="evidence" value="ECO:0007669"/>
    <property type="project" value="UniProtKB-SubCell"/>
</dbReference>
<comment type="caution">
    <text evidence="11">The sequence shown here is derived from an EMBL/GenBank/DDBJ whole genome shotgun (WGS) entry which is preliminary data.</text>
</comment>
<comment type="similarity">
    <text evidence="3">Belongs to the HARBI1 family.</text>
</comment>
<gene>
    <name evidence="11" type="ORF">A4A49_03695</name>
</gene>
<dbReference type="InterPro" id="IPR058353">
    <property type="entry name" value="DUF8040"/>
</dbReference>
<comment type="subcellular location">
    <subcellularLocation>
        <location evidence="2">Nucleus</location>
    </subcellularLocation>
</comment>
<evidence type="ECO:0000256" key="5">
    <source>
        <dbReference type="ARBA" id="ARBA00022723"/>
    </source>
</evidence>
<feature type="compositionally biased region" description="Basic and acidic residues" evidence="8">
    <location>
        <begin position="76"/>
        <end position="87"/>
    </location>
</feature>
<dbReference type="GO" id="GO:0004518">
    <property type="term" value="F:nuclease activity"/>
    <property type="evidence" value="ECO:0007669"/>
    <property type="project" value="UniProtKB-KW"/>
</dbReference>
<dbReference type="AlphaFoldDB" id="A0A314L7T6"/>
<evidence type="ECO:0000313" key="12">
    <source>
        <dbReference type="Proteomes" id="UP000187609"/>
    </source>
</evidence>
<dbReference type="GO" id="GO:0046872">
    <property type="term" value="F:metal ion binding"/>
    <property type="evidence" value="ECO:0007669"/>
    <property type="project" value="UniProtKB-KW"/>
</dbReference>
<sequence>MMIGGSKKLRRILNTKNLGTKDLSLIWFRYDALFTDIIATGERARAANQEQESEVGLDQDDDGANDVYDNDIEQWNDERSDESHDLQNMDSITFPEPSLRKRKSIDGSGSSSQVKKRKTKNNSLPLKEEIHSIVEFISNNITSKSSEPTIEQCMDILENIPGILGGSDIFNCAMNLLTKKEMRHAFLKLTTNEARKSWLDLMECWNNDLLNDENEEEETQENKVQMALCRIACKSILIYYEKCIFKEPCCTSKRTGNIFIQEILHGSETRCYENFRLRKSVFLDLSKDLTDKYGLKPTRGMSVYEELGMFLMICAHGAGNRLVQEIFQHSGETIHRHFHSVLKAIGKLARDIIQPHPSYNDGAGDHKPCNQRYLPFFKDCIGALDGTHAKARLPQGQEIPYIGRKDYPTQNILTVVDFNMCFTFVWAGWEGAAHDNRIFGEALRKPELNFPHPSGDKYYLVDAGYSHIKGYTAPYKGDNVRYHIAEFRRGATRQLRHQMDIKKCSIICILLAETLSSEHLGYGKQGGLFCEICLLIILTLKEISYWLHWRFTITLERNVRWTMHSKKLRMRDMCHVLILMLEDPQESTLQMKKM</sequence>
<proteinExistence type="inferred from homology"/>
<evidence type="ECO:0000256" key="2">
    <source>
        <dbReference type="ARBA" id="ARBA00004123"/>
    </source>
</evidence>
<keyword evidence="6" id="KW-0378">Hydrolase</keyword>
<dbReference type="PANTHER" id="PTHR22930:SF221">
    <property type="entry name" value="NUCLEASE HARBI1"/>
    <property type="match status" value="1"/>
</dbReference>